<name>A0A1Q8V9J8_9ACTO</name>
<feature type="transmembrane region" description="Helical" evidence="1">
    <location>
        <begin position="20"/>
        <end position="42"/>
    </location>
</feature>
<feature type="transmembrane region" description="Helical" evidence="1">
    <location>
        <begin position="113"/>
        <end position="138"/>
    </location>
</feature>
<comment type="caution">
    <text evidence="2">The sequence shown here is derived from an EMBL/GenBank/DDBJ whole genome shotgun (WGS) entry which is preliminary data.</text>
</comment>
<keyword evidence="1" id="KW-1133">Transmembrane helix</keyword>
<protein>
    <submittedName>
        <fullName evidence="2">Uncharacterized protein</fullName>
    </submittedName>
</protein>
<sequence>MEDADRDVLLDNEHAWSPLLLVIGTVLQAVLLILAFLVILIVPGLASDAVESVRSVVGTVTWMNGLSAFVASLLAMFIVRRRLRSIAMLVTHSVVPAIAVSAVNIVPTYAVRGWVPVMMVIIFAVGASILSSLIYAFLLRRGDYVRVTESCSP</sequence>
<evidence type="ECO:0000313" key="3">
    <source>
        <dbReference type="Proteomes" id="UP000186471"/>
    </source>
</evidence>
<dbReference type="Proteomes" id="UP000186471">
    <property type="component" value="Unassembled WGS sequence"/>
</dbReference>
<reference evidence="2 3" key="1">
    <citation type="submission" date="2016-12" db="EMBL/GenBank/DDBJ databases">
        <title>Genomic comparison of strains in the 'Actinomyces naeslundii' group.</title>
        <authorList>
            <person name="Mughal S.R."/>
            <person name="Do T."/>
            <person name="Gilbert S.C."/>
            <person name="Witherden E.A."/>
            <person name="Didelot X."/>
            <person name="Beighton D."/>
        </authorList>
    </citation>
    <scope>NUCLEOTIDE SEQUENCE [LARGE SCALE GENOMIC DNA]</scope>
    <source>
        <strain evidence="2 3">R21091</strain>
    </source>
</reference>
<evidence type="ECO:0000256" key="1">
    <source>
        <dbReference type="SAM" id="Phobius"/>
    </source>
</evidence>
<accession>A0A1Q8V9J8</accession>
<keyword evidence="1" id="KW-0472">Membrane</keyword>
<evidence type="ECO:0000313" key="2">
    <source>
        <dbReference type="EMBL" id="OLO44724.1"/>
    </source>
</evidence>
<keyword evidence="1" id="KW-0812">Transmembrane</keyword>
<organism evidence="2 3">
    <name type="scientific">Actinomyces oris</name>
    <dbReference type="NCBI Taxonomy" id="544580"/>
    <lineage>
        <taxon>Bacteria</taxon>
        <taxon>Bacillati</taxon>
        <taxon>Actinomycetota</taxon>
        <taxon>Actinomycetes</taxon>
        <taxon>Actinomycetales</taxon>
        <taxon>Actinomycetaceae</taxon>
        <taxon>Actinomyces</taxon>
    </lineage>
</organism>
<dbReference type="RefSeq" id="WP_075412274.1">
    <property type="nucleotide sequence ID" value="NZ_MSKK01000045.1"/>
</dbReference>
<feature type="transmembrane region" description="Helical" evidence="1">
    <location>
        <begin position="62"/>
        <end position="79"/>
    </location>
</feature>
<proteinExistence type="predicted"/>
<dbReference type="EMBL" id="MSKK01000045">
    <property type="protein sequence ID" value="OLO44724.1"/>
    <property type="molecule type" value="Genomic_DNA"/>
</dbReference>
<dbReference type="AlphaFoldDB" id="A0A1Q8V9J8"/>
<feature type="transmembrane region" description="Helical" evidence="1">
    <location>
        <begin position="86"/>
        <end position="107"/>
    </location>
</feature>
<gene>
    <name evidence="2" type="ORF">BKH31_10675</name>
</gene>